<evidence type="ECO:0000256" key="2">
    <source>
        <dbReference type="ARBA" id="ARBA00023002"/>
    </source>
</evidence>
<dbReference type="InterPro" id="IPR020904">
    <property type="entry name" value="Sc_DH/Rdtase_CS"/>
</dbReference>
<evidence type="ECO:0000313" key="3">
    <source>
        <dbReference type="EMBL" id="MBM7799083.1"/>
    </source>
</evidence>
<dbReference type="PROSITE" id="PS00061">
    <property type="entry name" value="ADH_SHORT"/>
    <property type="match status" value="1"/>
</dbReference>
<dbReference type="Proteomes" id="UP000704762">
    <property type="component" value="Unassembled WGS sequence"/>
</dbReference>
<dbReference type="SUPFAM" id="SSF51735">
    <property type="entry name" value="NAD(P)-binding Rossmann-fold domains"/>
    <property type="match status" value="1"/>
</dbReference>
<comment type="caution">
    <text evidence="3">The sequence shown here is derived from an EMBL/GenBank/DDBJ whole genome shotgun (WGS) entry which is preliminary data.</text>
</comment>
<dbReference type="PRINTS" id="PR00081">
    <property type="entry name" value="GDHRDH"/>
</dbReference>
<dbReference type="InterPro" id="IPR002347">
    <property type="entry name" value="SDR_fam"/>
</dbReference>
<evidence type="ECO:0000256" key="1">
    <source>
        <dbReference type="ARBA" id="ARBA00006484"/>
    </source>
</evidence>
<dbReference type="NCBIfam" id="NF005559">
    <property type="entry name" value="PRK07231.1"/>
    <property type="match status" value="1"/>
</dbReference>
<dbReference type="Gene3D" id="3.40.50.720">
    <property type="entry name" value="NAD(P)-binding Rossmann-like Domain"/>
    <property type="match status" value="1"/>
</dbReference>
<sequence>MTETRAGSRVVLITGAGSGIGRVTAREFAARGDQVIVTDIDEAGARETAEGQPLCTVRLLDVRDGKQIRDLVAWVVERYGRLDVLINNAMVCTDQDFGQLADATLTAELDVNLGGALRMIQAVLPTMQAQHSGVILNMSSVNGVQYFGNEVYSAAKAGLINLTQSIAVRHGPDGIRCNAVAPGTIATPHWDERAAADPQVFERLAKWYPLGRVGRPEDVSAALLFLASDAAAWITGVTLPVDGGLLAGNRVMTNEIIGGSD</sequence>
<proteinExistence type="inferred from homology"/>
<protein>
    <submittedName>
        <fullName evidence="3">NAD(P)-dependent dehydrogenase (Short-subunit alcohol dehydrogenase family)</fullName>
    </submittedName>
</protein>
<comment type="similarity">
    <text evidence="1">Belongs to the short-chain dehydrogenases/reductases (SDR) family.</text>
</comment>
<evidence type="ECO:0000313" key="4">
    <source>
        <dbReference type="Proteomes" id="UP000704762"/>
    </source>
</evidence>
<accession>A0ABS2RK92</accession>
<dbReference type="PRINTS" id="PR00080">
    <property type="entry name" value="SDRFAMILY"/>
</dbReference>
<dbReference type="PANTHER" id="PTHR24321">
    <property type="entry name" value="DEHYDROGENASES, SHORT CHAIN"/>
    <property type="match status" value="1"/>
</dbReference>
<gene>
    <name evidence="3" type="ORF">JOE57_002004</name>
</gene>
<dbReference type="Pfam" id="PF13561">
    <property type="entry name" value="adh_short_C2"/>
    <property type="match status" value="1"/>
</dbReference>
<organism evidence="3 4">
    <name type="scientific">Microlunatus panaciterrae</name>
    <dbReference type="NCBI Taxonomy" id="400768"/>
    <lineage>
        <taxon>Bacteria</taxon>
        <taxon>Bacillati</taxon>
        <taxon>Actinomycetota</taxon>
        <taxon>Actinomycetes</taxon>
        <taxon>Propionibacteriales</taxon>
        <taxon>Propionibacteriaceae</taxon>
        <taxon>Microlunatus</taxon>
    </lineage>
</organism>
<dbReference type="PANTHER" id="PTHR24321:SF8">
    <property type="entry name" value="ESTRADIOL 17-BETA-DEHYDROGENASE 8-RELATED"/>
    <property type="match status" value="1"/>
</dbReference>
<keyword evidence="2" id="KW-0560">Oxidoreductase</keyword>
<dbReference type="EMBL" id="JAFBCF010000001">
    <property type="protein sequence ID" value="MBM7799083.1"/>
    <property type="molecule type" value="Genomic_DNA"/>
</dbReference>
<keyword evidence="4" id="KW-1185">Reference proteome</keyword>
<dbReference type="RefSeq" id="WP_204917608.1">
    <property type="nucleotide sequence ID" value="NZ_BAAAQP010000002.1"/>
</dbReference>
<name>A0ABS2RK92_9ACTN</name>
<reference evidence="3 4" key="1">
    <citation type="submission" date="2021-01" db="EMBL/GenBank/DDBJ databases">
        <title>Sequencing the genomes of 1000 actinobacteria strains.</title>
        <authorList>
            <person name="Klenk H.-P."/>
        </authorList>
    </citation>
    <scope>NUCLEOTIDE SEQUENCE [LARGE SCALE GENOMIC DNA]</scope>
    <source>
        <strain evidence="3 4">DSM 18662</strain>
    </source>
</reference>
<dbReference type="CDD" id="cd05233">
    <property type="entry name" value="SDR_c"/>
    <property type="match status" value="1"/>
</dbReference>
<dbReference type="InterPro" id="IPR036291">
    <property type="entry name" value="NAD(P)-bd_dom_sf"/>
</dbReference>